<dbReference type="AlphaFoldDB" id="A6TNI8"/>
<keyword evidence="1" id="KW-0472">Membrane</keyword>
<feature type="transmembrane region" description="Helical" evidence="1">
    <location>
        <begin position="77"/>
        <end position="95"/>
    </location>
</feature>
<dbReference type="KEGG" id="amt:Amet_1577"/>
<dbReference type="Proteomes" id="UP000001572">
    <property type="component" value="Chromosome"/>
</dbReference>
<keyword evidence="1" id="KW-1133">Transmembrane helix</keyword>
<name>A6TNI8_ALKMQ</name>
<dbReference type="HOGENOM" id="CLU_1183015_0_0_9"/>
<sequence length="234" mass="26776">MSIRKRVILSIIGLISAFIMMGYSNHNTIPLLERILVPIEMGNSTFYYAMLIPVVVIYFSFKNIIIALNLEDRNLRMRAFILTILCIVGYSSMLGRSEKVYRSYANDLNAIYYHRGDANRLGLNGGEEVITVNGTIRLENLGDESQDFYIKLQVPAHFTEVMEESELMAIDQRTGESEKFSIDGKTEVVLRPYFIGTTAGEVRERSGGWGRSTRQFNFVIYNEAEEISFTEKYE</sequence>
<reference evidence="3" key="1">
    <citation type="journal article" date="2016" name="Genome Announc.">
        <title>Complete genome sequence of Alkaliphilus metalliredigens strain QYMF, an alkaliphilic and metal-reducing bacterium isolated from borax-contaminated leachate ponds.</title>
        <authorList>
            <person name="Hwang C."/>
            <person name="Copeland A."/>
            <person name="Lucas S."/>
            <person name="Lapidus A."/>
            <person name="Barry K."/>
            <person name="Detter J.C."/>
            <person name="Glavina Del Rio T."/>
            <person name="Hammon N."/>
            <person name="Israni S."/>
            <person name="Dalin E."/>
            <person name="Tice H."/>
            <person name="Pitluck S."/>
            <person name="Chertkov O."/>
            <person name="Brettin T."/>
            <person name="Bruce D."/>
            <person name="Han C."/>
            <person name="Schmutz J."/>
            <person name="Larimer F."/>
            <person name="Land M.L."/>
            <person name="Hauser L."/>
            <person name="Kyrpides N."/>
            <person name="Mikhailova N."/>
            <person name="Ye Q."/>
            <person name="Zhou J."/>
            <person name="Richardson P."/>
            <person name="Fields M.W."/>
        </authorList>
    </citation>
    <scope>NUCLEOTIDE SEQUENCE [LARGE SCALE GENOMIC DNA]</scope>
    <source>
        <strain evidence="3">QYMF</strain>
    </source>
</reference>
<evidence type="ECO:0000256" key="1">
    <source>
        <dbReference type="SAM" id="Phobius"/>
    </source>
</evidence>
<feature type="transmembrane region" description="Helical" evidence="1">
    <location>
        <begin position="46"/>
        <end position="65"/>
    </location>
</feature>
<evidence type="ECO:0000313" key="3">
    <source>
        <dbReference type="Proteomes" id="UP000001572"/>
    </source>
</evidence>
<evidence type="ECO:0000313" key="2">
    <source>
        <dbReference type="EMBL" id="ABR47756.1"/>
    </source>
</evidence>
<gene>
    <name evidence="2" type="ordered locus">Amet_1577</name>
</gene>
<keyword evidence="3" id="KW-1185">Reference proteome</keyword>
<dbReference type="STRING" id="293826.Amet_1577"/>
<proteinExistence type="predicted"/>
<dbReference type="OrthoDB" id="1907461at2"/>
<feature type="transmembrane region" description="Helical" evidence="1">
    <location>
        <begin position="7"/>
        <end position="26"/>
    </location>
</feature>
<keyword evidence="1" id="KW-0812">Transmembrane</keyword>
<dbReference type="eggNOG" id="ENOG50307R8">
    <property type="taxonomic scope" value="Bacteria"/>
</dbReference>
<accession>A6TNI8</accession>
<organism evidence="2 3">
    <name type="scientific">Alkaliphilus metalliredigens (strain QYMF)</name>
    <dbReference type="NCBI Taxonomy" id="293826"/>
    <lineage>
        <taxon>Bacteria</taxon>
        <taxon>Bacillati</taxon>
        <taxon>Bacillota</taxon>
        <taxon>Clostridia</taxon>
        <taxon>Peptostreptococcales</taxon>
        <taxon>Natronincolaceae</taxon>
        <taxon>Alkaliphilus</taxon>
    </lineage>
</organism>
<protein>
    <submittedName>
        <fullName evidence="2">Uncharacterized protein</fullName>
    </submittedName>
</protein>
<dbReference type="RefSeq" id="WP_012062794.1">
    <property type="nucleotide sequence ID" value="NC_009633.1"/>
</dbReference>
<dbReference type="EMBL" id="CP000724">
    <property type="protein sequence ID" value="ABR47756.1"/>
    <property type="molecule type" value="Genomic_DNA"/>
</dbReference>